<feature type="transmembrane region" description="Helical" evidence="1">
    <location>
        <begin position="51"/>
        <end position="76"/>
    </location>
</feature>
<dbReference type="PROSITE" id="PS51257">
    <property type="entry name" value="PROKAR_LIPOPROTEIN"/>
    <property type="match status" value="1"/>
</dbReference>
<feature type="transmembrane region" description="Helical" evidence="1">
    <location>
        <begin position="17"/>
        <end position="39"/>
    </location>
</feature>
<organism evidence="2 3">
    <name type="scientific">Microbacterium gilvum</name>
    <dbReference type="NCBI Taxonomy" id="1336204"/>
    <lineage>
        <taxon>Bacteria</taxon>
        <taxon>Bacillati</taxon>
        <taxon>Actinomycetota</taxon>
        <taxon>Actinomycetes</taxon>
        <taxon>Micrococcales</taxon>
        <taxon>Microbacteriaceae</taxon>
        <taxon>Microbacterium</taxon>
    </lineage>
</organism>
<sequence>MSTPPRDQPAVRRIDRVLAFMSLGIVVLSIGCFLAVIIGTSSGVEDFSTGAWPIVFVVQMIGPIIAFALLLALLIMSFIRRGRASRAD</sequence>
<dbReference type="Proteomes" id="UP001501645">
    <property type="component" value="Unassembled WGS sequence"/>
</dbReference>
<proteinExistence type="predicted"/>
<evidence type="ECO:0008006" key="4">
    <source>
        <dbReference type="Google" id="ProtNLM"/>
    </source>
</evidence>
<keyword evidence="1" id="KW-1133">Transmembrane helix</keyword>
<gene>
    <name evidence="2" type="ORF">GCM10023351_29390</name>
</gene>
<comment type="caution">
    <text evidence="2">The sequence shown here is derived from an EMBL/GenBank/DDBJ whole genome shotgun (WGS) entry which is preliminary data.</text>
</comment>
<evidence type="ECO:0000256" key="1">
    <source>
        <dbReference type="SAM" id="Phobius"/>
    </source>
</evidence>
<name>A0ABP9AJA2_9MICO</name>
<keyword evidence="1" id="KW-0472">Membrane</keyword>
<evidence type="ECO:0000313" key="2">
    <source>
        <dbReference type="EMBL" id="GAA4782204.1"/>
    </source>
</evidence>
<keyword evidence="1" id="KW-0812">Transmembrane</keyword>
<keyword evidence="3" id="KW-1185">Reference proteome</keyword>
<dbReference type="RefSeq" id="WP_345440736.1">
    <property type="nucleotide sequence ID" value="NZ_BAABKO010000005.1"/>
</dbReference>
<dbReference type="EMBL" id="BAABKO010000005">
    <property type="protein sequence ID" value="GAA4782204.1"/>
    <property type="molecule type" value="Genomic_DNA"/>
</dbReference>
<reference evidence="3" key="1">
    <citation type="journal article" date="2019" name="Int. J. Syst. Evol. Microbiol.">
        <title>The Global Catalogue of Microorganisms (GCM) 10K type strain sequencing project: providing services to taxonomists for standard genome sequencing and annotation.</title>
        <authorList>
            <consortium name="The Broad Institute Genomics Platform"/>
            <consortium name="The Broad Institute Genome Sequencing Center for Infectious Disease"/>
            <person name="Wu L."/>
            <person name="Ma J."/>
        </authorList>
    </citation>
    <scope>NUCLEOTIDE SEQUENCE [LARGE SCALE GENOMIC DNA]</scope>
    <source>
        <strain evidence="3">JCM 18537</strain>
    </source>
</reference>
<protein>
    <recommendedName>
        <fullName evidence="4">Multidrug ABC transporter ATPase</fullName>
    </recommendedName>
</protein>
<accession>A0ABP9AJA2</accession>
<evidence type="ECO:0000313" key="3">
    <source>
        <dbReference type="Proteomes" id="UP001501645"/>
    </source>
</evidence>